<accession>A0ABU4BSJ6</accession>
<reference evidence="1 2" key="1">
    <citation type="submission" date="2023-10" db="EMBL/GenBank/DDBJ databases">
        <title>Development of a sustainable strategy for remediation of hydrocarbon-contaminated territories based on the waste exchange concept.</title>
        <authorList>
            <person name="Krivoruchko A."/>
        </authorList>
    </citation>
    <scope>NUCLEOTIDE SEQUENCE [LARGE SCALE GENOMIC DNA]</scope>
    <source>
        <strain evidence="1 2">IEGM 1203</strain>
    </source>
</reference>
<name>A0ABU4BSJ6_RHOGO</name>
<protein>
    <submittedName>
        <fullName evidence="1">TobH protein</fullName>
    </submittedName>
</protein>
<comment type="caution">
    <text evidence="1">The sequence shown here is derived from an EMBL/GenBank/DDBJ whole genome shotgun (WGS) entry which is preliminary data.</text>
</comment>
<dbReference type="EMBL" id="JAWLKB010000004">
    <property type="protein sequence ID" value="MDV6267181.1"/>
    <property type="molecule type" value="Genomic_DNA"/>
</dbReference>
<keyword evidence="2" id="KW-1185">Reference proteome</keyword>
<dbReference type="InterPro" id="IPR046348">
    <property type="entry name" value="SIS_dom_sf"/>
</dbReference>
<evidence type="ECO:0000313" key="1">
    <source>
        <dbReference type="EMBL" id="MDV6267181.1"/>
    </source>
</evidence>
<dbReference type="SUPFAM" id="SSF53697">
    <property type="entry name" value="SIS domain"/>
    <property type="match status" value="1"/>
</dbReference>
<evidence type="ECO:0000313" key="2">
    <source>
        <dbReference type="Proteomes" id="UP001185927"/>
    </source>
</evidence>
<gene>
    <name evidence="1" type="ORF">R3Q16_11245</name>
</gene>
<dbReference type="RefSeq" id="WP_317541375.1">
    <property type="nucleotide sequence ID" value="NZ_JAWLKB010000004.1"/>
</dbReference>
<organism evidence="1 2">
    <name type="scientific">Rhodococcus globerulus</name>
    <dbReference type="NCBI Taxonomy" id="33008"/>
    <lineage>
        <taxon>Bacteria</taxon>
        <taxon>Bacillati</taxon>
        <taxon>Actinomycetota</taxon>
        <taxon>Actinomycetes</taxon>
        <taxon>Mycobacteriales</taxon>
        <taxon>Nocardiaceae</taxon>
        <taxon>Rhodococcus</taxon>
    </lineage>
</organism>
<proteinExistence type="predicted"/>
<dbReference type="Proteomes" id="UP001185927">
    <property type="component" value="Unassembled WGS sequence"/>
</dbReference>
<sequence>MTAPTPLLDLDDSDALSAADSEGLLRSVAMGGAQIRSTASAVAEGSLDRLAGLRPRSIVLIAGSAGARHAARIAVALLGNAVPCPLVLLDRTPSWVGPLDVVVVAGDDAGDPRLVESVDGAVRRGAEVVVAVPEEGPMRAAAAGRTMTLPPRVFTAPRHTMIRFLAVFVAVVAAIENRDMGEAGLSSLDRIADAVDAEAISDGLSNEVFHNPAKSLATRMRDRRLVVCGSGAVATALADYASASLLASGCSAASGELSDVIAAARALFAPPSGARDSVFHDPFFHDPFFHDPELDGPLPIDPVRAFVFAMEAGRGEVVRRMDALADADLVIAADEDSANTGVSEVEQVFVLASRVDMASAYVQLTGGPR</sequence>